<evidence type="ECO:0000313" key="2">
    <source>
        <dbReference type="Proteomes" id="UP000199460"/>
    </source>
</evidence>
<dbReference type="AlphaFoldDB" id="A0A1H0XFG8"/>
<dbReference type="EMBL" id="FNJJ01000014">
    <property type="protein sequence ID" value="SDQ01549.1"/>
    <property type="molecule type" value="Genomic_DNA"/>
</dbReference>
<dbReference type="Proteomes" id="UP000199460">
    <property type="component" value="Unassembled WGS sequence"/>
</dbReference>
<organism evidence="1 2">
    <name type="scientific">Ectopseudomonas guguanensis</name>
    <dbReference type="NCBI Taxonomy" id="1198456"/>
    <lineage>
        <taxon>Bacteria</taxon>
        <taxon>Pseudomonadati</taxon>
        <taxon>Pseudomonadota</taxon>
        <taxon>Gammaproteobacteria</taxon>
        <taxon>Pseudomonadales</taxon>
        <taxon>Pseudomonadaceae</taxon>
        <taxon>Ectopseudomonas</taxon>
    </lineage>
</organism>
<gene>
    <name evidence="1" type="ORF">SAMN05216213_11466</name>
</gene>
<keyword evidence="2" id="KW-1185">Reference proteome</keyword>
<dbReference type="OrthoDB" id="7068798at2"/>
<dbReference type="RefSeq" id="WP_139205574.1">
    <property type="nucleotide sequence ID" value="NZ_FNJJ01000014.1"/>
</dbReference>
<protein>
    <submittedName>
        <fullName evidence="1">Uncharacterized protein</fullName>
    </submittedName>
</protein>
<reference evidence="2" key="1">
    <citation type="submission" date="2016-10" db="EMBL/GenBank/DDBJ databases">
        <authorList>
            <person name="Varghese N."/>
            <person name="Submissions S."/>
        </authorList>
    </citation>
    <scope>NUCLEOTIDE SEQUENCE [LARGE SCALE GENOMIC DNA]</scope>
    <source>
        <strain evidence="2">JCM 18416</strain>
    </source>
</reference>
<accession>A0A1H0XFG8</accession>
<name>A0A1H0XFG8_9GAMM</name>
<proteinExistence type="predicted"/>
<dbReference type="GeneID" id="300934359"/>
<sequence length="263" mass="30433">MARPRNSKEKQRLQLKTVALMNSLRIRVGAQNPCQFSDWFDRETVHLGWTDTKDSNKWYKYFKGDVVQNPTRILHLLGSLFPDCAGLFHEGPERLWTALWSDSTEELWSICTYTCCAFEGDEEGSLDVMTGNTIFFRESATNFEINLISKLLNSEPYTLSDLSESIALYKIHQTINKIHKTEEISPYRCIKMCLDAENISSELKELGIYDFIYLELTKTEISRLRDESFYRMSTGASDIAQYALNPFGQRSVQDRMVELGVWL</sequence>
<evidence type="ECO:0000313" key="1">
    <source>
        <dbReference type="EMBL" id="SDQ01549.1"/>
    </source>
</evidence>